<evidence type="ECO:0000313" key="5">
    <source>
        <dbReference type="EMBL" id="CAF5047593.1"/>
    </source>
</evidence>
<evidence type="ECO:0000313" key="6">
    <source>
        <dbReference type="Proteomes" id="UP000681720"/>
    </source>
</evidence>
<dbReference type="EMBL" id="CAJOBH010146645">
    <property type="protein sequence ID" value="CAF4829495.1"/>
    <property type="molecule type" value="Genomic_DNA"/>
</dbReference>
<organism evidence="4 6">
    <name type="scientific">Rotaria magnacalcarata</name>
    <dbReference type="NCBI Taxonomy" id="392030"/>
    <lineage>
        <taxon>Eukaryota</taxon>
        <taxon>Metazoa</taxon>
        <taxon>Spiralia</taxon>
        <taxon>Gnathifera</taxon>
        <taxon>Rotifera</taxon>
        <taxon>Eurotatoria</taxon>
        <taxon>Bdelloidea</taxon>
        <taxon>Philodinida</taxon>
        <taxon>Philodinidae</taxon>
        <taxon>Rotaria</taxon>
    </lineage>
</organism>
<accession>A0A8S3CKA6</accession>
<name>A0A8S3CKA6_9BILA</name>
<dbReference type="Proteomes" id="UP000681720">
    <property type="component" value="Unassembled WGS sequence"/>
</dbReference>
<dbReference type="EMBL" id="CAJOBH010159603">
    <property type="protein sequence ID" value="CAF4873962.1"/>
    <property type="molecule type" value="Genomic_DNA"/>
</dbReference>
<dbReference type="EMBL" id="CAJOBJ010227693">
    <property type="protein sequence ID" value="CAF5047593.1"/>
    <property type="molecule type" value="Genomic_DNA"/>
</dbReference>
<sequence>MEPLPADSAQSGLLCFSAGHESLSDA</sequence>
<evidence type="ECO:0000313" key="1">
    <source>
        <dbReference type="EMBL" id="CAF4318940.1"/>
    </source>
</evidence>
<feature type="non-terminal residue" evidence="4">
    <location>
        <position position="26"/>
    </location>
</feature>
<evidence type="ECO:0000313" key="4">
    <source>
        <dbReference type="EMBL" id="CAF4925014.1"/>
    </source>
</evidence>
<gene>
    <name evidence="2" type="ORF">BYL167_LOCUS49351</name>
    <name evidence="3" type="ORF">BYL167_LOCUS51075</name>
    <name evidence="4" type="ORF">GIL414_LOCUS53009</name>
    <name evidence="5" type="ORF">GIL414_LOCUS59772</name>
    <name evidence="1" type="ORF">SMN809_LOCUS26867</name>
</gene>
<comment type="caution">
    <text evidence="4">The sequence shown here is derived from an EMBL/GenBank/DDBJ whole genome shotgun (WGS) entry which is preliminary data.</text>
</comment>
<dbReference type="AlphaFoldDB" id="A0A8S3CKA6"/>
<dbReference type="EMBL" id="CAJOBJ010182902">
    <property type="protein sequence ID" value="CAF4925014.1"/>
    <property type="molecule type" value="Genomic_DNA"/>
</dbReference>
<dbReference type="EMBL" id="CAJOBI010039806">
    <property type="protein sequence ID" value="CAF4318940.1"/>
    <property type="molecule type" value="Genomic_DNA"/>
</dbReference>
<protein>
    <submittedName>
        <fullName evidence="4">Uncharacterized protein</fullName>
    </submittedName>
</protein>
<evidence type="ECO:0000313" key="3">
    <source>
        <dbReference type="EMBL" id="CAF4873962.1"/>
    </source>
</evidence>
<dbReference type="Proteomes" id="UP000676336">
    <property type="component" value="Unassembled WGS sequence"/>
</dbReference>
<reference evidence="4" key="1">
    <citation type="submission" date="2021-02" db="EMBL/GenBank/DDBJ databases">
        <authorList>
            <person name="Nowell W R."/>
        </authorList>
    </citation>
    <scope>NUCLEOTIDE SEQUENCE</scope>
</reference>
<dbReference type="Proteomes" id="UP000681967">
    <property type="component" value="Unassembled WGS sequence"/>
</dbReference>
<proteinExistence type="predicted"/>
<evidence type="ECO:0000313" key="2">
    <source>
        <dbReference type="EMBL" id="CAF4829495.1"/>
    </source>
</evidence>